<organism evidence="6 7">
    <name type="scientific">Chitinophaga niabensis</name>
    <dbReference type="NCBI Taxonomy" id="536979"/>
    <lineage>
        <taxon>Bacteria</taxon>
        <taxon>Pseudomonadati</taxon>
        <taxon>Bacteroidota</taxon>
        <taxon>Chitinophagia</taxon>
        <taxon>Chitinophagales</taxon>
        <taxon>Chitinophagaceae</taxon>
        <taxon>Chitinophaga</taxon>
    </lineage>
</organism>
<keyword evidence="7" id="KW-1185">Reference proteome</keyword>
<dbReference type="InterPro" id="IPR019109">
    <property type="entry name" value="MamF_MmsF"/>
</dbReference>
<dbReference type="AlphaFoldDB" id="A0A1N6EGL0"/>
<sequence>MELQKDDRTWGTLVHLGGIIGHALFAAGGNVIGALVIWLLKKNDSAFVDREGKEAVNFQITIAILSLIVNIINGIRWGFWSFTRVFNGSNPWRNHDWNFEFFSTVALVQILWVLNLVFSILAAVEANKGKNYRYPVSWRVVK</sequence>
<dbReference type="Pfam" id="PF09685">
    <property type="entry name" value="MamF_MmsF"/>
    <property type="match status" value="1"/>
</dbReference>
<feature type="transmembrane region" description="Helical" evidence="5">
    <location>
        <begin position="20"/>
        <end position="40"/>
    </location>
</feature>
<keyword evidence="3 5" id="KW-1133">Transmembrane helix</keyword>
<dbReference type="RefSeq" id="WP_074238728.1">
    <property type="nucleotide sequence ID" value="NZ_FSRA01000001.1"/>
</dbReference>
<name>A0A1N6EGL0_9BACT</name>
<evidence type="ECO:0000313" key="6">
    <source>
        <dbReference type="EMBL" id="SIN82195.1"/>
    </source>
</evidence>
<keyword evidence="2 5" id="KW-0812">Transmembrane</keyword>
<evidence type="ECO:0000313" key="7">
    <source>
        <dbReference type="Proteomes" id="UP000185003"/>
    </source>
</evidence>
<comment type="subcellular location">
    <subcellularLocation>
        <location evidence="1">Membrane</location>
        <topology evidence="1">Multi-pass membrane protein</topology>
    </subcellularLocation>
</comment>
<dbReference type="EMBL" id="FSRA01000001">
    <property type="protein sequence ID" value="SIN82195.1"/>
    <property type="molecule type" value="Genomic_DNA"/>
</dbReference>
<evidence type="ECO:0008006" key="8">
    <source>
        <dbReference type="Google" id="ProtNLM"/>
    </source>
</evidence>
<evidence type="ECO:0000256" key="2">
    <source>
        <dbReference type="ARBA" id="ARBA00022692"/>
    </source>
</evidence>
<evidence type="ECO:0000256" key="1">
    <source>
        <dbReference type="ARBA" id="ARBA00004141"/>
    </source>
</evidence>
<keyword evidence="4 5" id="KW-0472">Membrane</keyword>
<evidence type="ECO:0000256" key="3">
    <source>
        <dbReference type="ARBA" id="ARBA00022989"/>
    </source>
</evidence>
<evidence type="ECO:0000256" key="5">
    <source>
        <dbReference type="SAM" id="Phobius"/>
    </source>
</evidence>
<proteinExistence type="predicted"/>
<gene>
    <name evidence="6" type="ORF">SAMN04488055_1594</name>
</gene>
<dbReference type="Proteomes" id="UP000185003">
    <property type="component" value="Unassembled WGS sequence"/>
</dbReference>
<feature type="transmembrane region" description="Helical" evidence="5">
    <location>
        <begin position="60"/>
        <end position="79"/>
    </location>
</feature>
<dbReference type="OrthoDB" id="9808930at2"/>
<evidence type="ECO:0000256" key="4">
    <source>
        <dbReference type="ARBA" id="ARBA00023136"/>
    </source>
</evidence>
<accession>A0A1N6EGL0</accession>
<reference evidence="6 7" key="1">
    <citation type="submission" date="2016-11" db="EMBL/GenBank/DDBJ databases">
        <authorList>
            <person name="Jaros S."/>
            <person name="Januszkiewicz K."/>
            <person name="Wedrychowicz H."/>
        </authorList>
    </citation>
    <scope>NUCLEOTIDE SEQUENCE [LARGE SCALE GENOMIC DNA]</scope>
    <source>
        <strain evidence="6 7">DSM 24787</strain>
    </source>
</reference>
<feature type="transmembrane region" description="Helical" evidence="5">
    <location>
        <begin position="99"/>
        <end position="124"/>
    </location>
</feature>
<protein>
    <recommendedName>
        <fullName evidence="8">DUF4870 domain-containing protein</fullName>
    </recommendedName>
</protein>